<dbReference type="SMART" id="SM00448">
    <property type="entry name" value="REC"/>
    <property type="match status" value="1"/>
</dbReference>
<proteinExistence type="predicted"/>
<evidence type="ECO:0000313" key="4">
    <source>
        <dbReference type="EMBL" id="KYF68557.1"/>
    </source>
</evidence>
<dbReference type="Gene3D" id="3.40.50.2300">
    <property type="match status" value="1"/>
</dbReference>
<dbReference type="PANTHER" id="PTHR44591:SF3">
    <property type="entry name" value="RESPONSE REGULATORY DOMAIN-CONTAINING PROTEIN"/>
    <property type="match status" value="1"/>
</dbReference>
<evidence type="ECO:0000259" key="3">
    <source>
        <dbReference type="PROSITE" id="PS50110"/>
    </source>
</evidence>
<dbReference type="OrthoDB" id="9796457at2"/>
<dbReference type="SUPFAM" id="SSF52172">
    <property type="entry name" value="CheY-like"/>
    <property type="match status" value="1"/>
</dbReference>
<gene>
    <name evidence="4" type="ORF">BE15_18470</name>
</gene>
<comment type="caution">
    <text evidence="4">The sequence shown here is derived from an EMBL/GenBank/DDBJ whole genome shotgun (WGS) entry which is preliminary data.</text>
</comment>
<dbReference type="EMBL" id="JEMA01000562">
    <property type="protein sequence ID" value="KYF68557.1"/>
    <property type="molecule type" value="Genomic_DNA"/>
</dbReference>
<dbReference type="Proteomes" id="UP000075260">
    <property type="component" value="Unassembled WGS sequence"/>
</dbReference>
<organism evidence="4 5">
    <name type="scientific">Sorangium cellulosum</name>
    <name type="common">Polyangium cellulosum</name>
    <dbReference type="NCBI Taxonomy" id="56"/>
    <lineage>
        <taxon>Bacteria</taxon>
        <taxon>Pseudomonadati</taxon>
        <taxon>Myxococcota</taxon>
        <taxon>Polyangia</taxon>
        <taxon>Polyangiales</taxon>
        <taxon>Polyangiaceae</taxon>
        <taxon>Sorangium</taxon>
    </lineage>
</organism>
<dbReference type="AlphaFoldDB" id="A0A150QKM5"/>
<dbReference type="GO" id="GO:0000160">
    <property type="term" value="P:phosphorelay signal transduction system"/>
    <property type="evidence" value="ECO:0007669"/>
    <property type="project" value="InterPro"/>
</dbReference>
<dbReference type="InterPro" id="IPR050595">
    <property type="entry name" value="Bact_response_regulator"/>
</dbReference>
<dbReference type="RefSeq" id="WP_061609009.1">
    <property type="nucleotide sequence ID" value="NZ_JEMA01000562.1"/>
</dbReference>
<feature type="domain" description="Response regulatory" evidence="3">
    <location>
        <begin position="9"/>
        <end position="123"/>
    </location>
</feature>
<reference evidence="4 5" key="1">
    <citation type="submission" date="2014-02" db="EMBL/GenBank/DDBJ databases">
        <title>The small core and large imbalanced accessory genome model reveals a collaborative survival strategy of Sorangium cellulosum strains in nature.</title>
        <authorList>
            <person name="Han K."/>
            <person name="Peng R."/>
            <person name="Blom J."/>
            <person name="Li Y.-Z."/>
        </authorList>
    </citation>
    <scope>NUCLEOTIDE SEQUENCE [LARGE SCALE GENOMIC DNA]</scope>
    <source>
        <strain evidence="4 5">So0008-312</strain>
    </source>
</reference>
<name>A0A150QKM5_SORCE</name>
<keyword evidence="1 2" id="KW-0597">Phosphoprotein</keyword>
<evidence type="ECO:0000313" key="5">
    <source>
        <dbReference type="Proteomes" id="UP000075260"/>
    </source>
</evidence>
<dbReference type="InterPro" id="IPR011006">
    <property type="entry name" value="CheY-like_superfamily"/>
</dbReference>
<dbReference type="PROSITE" id="PS50110">
    <property type="entry name" value="RESPONSE_REGULATORY"/>
    <property type="match status" value="1"/>
</dbReference>
<dbReference type="PANTHER" id="PTHR44591">
    <property type="entry name" value="STRESS RESPONSE REGULATOR PROTEIN 1"/>
    <property type="match status" value="1"/>
</dbReference>
<dbReference type="InterPro" id="IPR001789">
    <property type="entry name" value="Sig_transdc_resp-reg_receiver"/>
</dbReference>
<protein>
    <recommendedName>
        <fullName evidence="3">Response regulatory domain-containing protein</fullName>
    </recommendedName>
</protein>
<evidence type="ECO:0000256" key="1">
    <source>
        <dbReference type="ARBA" id="ARBA00022553"/>
    </source>
</evidence>
<sequence>MTMSPPCKRILIVDDDAAIRRTLSELLEEEGYSVASVANGLEALDYLRGDPSSIALVLLDLMMPVMDGFQFRAEQKRDPALASMPIVVMTARGGTERAGIDADAIISKPFDLLKLMDTIERTCRRE</sequence>
<evidence type="ECO:0000256" key="2">
    <source>
        <dbReference type="PROSITE-ProRule" id="PRU00169"/>
    </source>
</evidence>
<dbReference type="Pfam" id="PF00072">
    <property type="entry name" value="Response_reg"/>
    <property type="match status" value="1"/>
</dbReference>
<dbReference type="CDD" id="cd17546">
    <property type="entry name" value="REC_hyHK_CKI1_RcsC-like"/>
    <property type="match status" value="1"/>
</dbReference>
<accession>A0A150QKM5</accession>
<feature type="modified residue" description="4-aspartylphosphate" evidence="2">
    <location>
        <position position="60"/>
    </location>
</feature>